<comment type="subcellular location">
    <subcellularLocation>
        <location evidence="1">Mitochondrion inner membrane</location>
        <topology evidence="1">Peripheral membrane protein</topology>
        <orientation evidence="1">Matrix side</orientation>
    </subcellularLocation>
</comment>
<dbReference type="GO" id="GO:0006979">
    <property type="term" value="P:response to oxidative stress"/>
    <property type="evidence" value="ECO:0007669"/>
    <property type="project" value="TreeGrafter"/>
</dbReference>
<dbReference type="PANTHER" id="PTHR12964">
    <property type="entry name" value="NADH-UBIQUINONE OXIDOREDUCTASE B14 SUBUNIT"/>
    <property type="match status" value="1"/>
</dbReference>
<evidence type="ECO:0000256" key="6">
    <source>
        <dbReference type="ARBA" id="ARBA00022982"/>
    </source>
</evidence>
<organism evidence="9 10">
    <name type="scientific">Chloropicon roscoffensis</name>
    <dbReference type="NCBI Taxonomy" id="1461544"/>
    <lineage>
        <taxon>Eukaryota</taxon>
        <taxon>Viridiplantae</taxon>
        <taxon>Chlorophyta</taxon>
        <taxon>Chloropicophyceae</taxon>
        <taxon>Chloropicales</taxon>
        <taxon>Chloropicaceae</taxon>
        <taxon>Chloropicon</taxon>
    </lineage>
</organism>
<dbReference type="InterPro" id="IPR016488">
    <property type="entry name" value="NADH_Ub_cplx-1_asu_su-6"/>
</dbReference>
<keyword evidence="3" id="KW-0813">Transport</keyword>
<evidence type="ECO:0000313" key="9">
    <source>
        <dbReference type="EMBL" id="WZN59384.1"/>
    </source>
</evidence>
<evidence type="ECO:0000256" key="8">
    <source>
        <dbReference type="ARBA" id="ARBA00023136"/>
    </source>
</evidence>
<evidence type="ECO:0000256" key="4">
    <source>
        <dbReference type="ARBA" id="ARBA00022660"/>
    </source>
</evidence>
<keyword evidence="7" id="KW-0496">Mitochondrion</keyword>
<keyword evidence="4" id="KW-0679">Respiratory chain</keyword>
<keyword evidence="6" id="KW-0249">Electron transport</keyword>
<evidence type="ECO:0000256" key="5">
    <source>
        <dbReference type="ARBA" id="ARBA00022792"/>
    </source>
</evidence>
<reference evidence="9 10" key="1">
    <citation type="submission" date="2024-03" db="EMBL/GenBank/DDBJ databases">
        <title>Complete genome sequence of the green alga Chloropicon roscoffensis RCC1871.</title>
        <authorList>
            <person name="Lemieux C."/>
            <person name="Pombert J.-F."/>
            <person name="Otis C."/>
            <person name="Turmel M."/>
        </authorList>
    </citation>
    <scope>NUCLEOTIDE SEQUENCE [LARGE SCALE GENOMIC DNA]</scope>
    <source>
        <strain evidence="9 10">RCC1871</strain>
    </source>
</reference>
<dbReference type="EMBL" id="CP151501">
    <property type="protein sequence ID" value="WZN59384.1"/>
    <property type="molecule type" value="Genomic_DNA"/>
</dbReference>
<dbReference type="AlphaFoldDB" id="A0AAX4NZM5"/>
<gene>
    <name evidence="9" type="ORF">HKI87_01g09100</name>
</gene>
<protein>
    <recommendedName>
        <fullName evidence="11">NADH dehydrogenase [ubiquinone] 1 alpha subcomplex subunit 6</fullName>
    </recommendedName>
</protein>
<accession>A0AAX4NZM5</accession>
<sequence length="105" mass="12472">MSASKGFYRTVCRYLPTLMEMYKLDELTTIRTLQHNIKQKFYENKTVKDPNRINVMVHKADEELRLLLRMHKQRHHVITKYVVMHDPFATKAPPSGFLAQFYASN</sequence>
<dbReference type="PANTHER" id="PTHR12964:SF0">
    <property type="entry name" value="NADH DEHYDROGENASE [UBIQUINONE] 1 ALPHA SUBCOMPLEX SUBUNIT 6"/>
    <property type="match status" value="1"/>
</dbReference>
<evidence type="ECO:0000313" key="10">
    <source>
        <dbReference type="Proteomes" id="UP001472866"/>
    </source>
</evidence>
<dbReference type="Proteomes" id="UP001472866">
    <property type="component" value="Chromosome 01"/>
</dbReference>
<keyword evidence="5" id="KW-0999">Mitochondrion inner membrane</keyword>
<keyword evidence="8" id="KW-0472">Membrane</keyword>
<name>A0AAX4NZM5_9CHLO</name>
<evidence type="ECO:0000256" key="7">
    <source>
        <dbReference type="ARBA" id="ARBA00023128"/>
    </source>
</evidence>
<keyword evidence="10" id="KW-1185">Reference proteome</keyword>
<dbReference type="GO" id="GO:0005743">
    <property type="term" value="C:mitochondrial inner membrane"/>
    <property type="evidence" value="ECO:0007669"/>
    <property type="project" value="UniProtKB-SubCell"/>
</dbReference>
<proteinExistence type="inferred from homology"/>
<evidence type="ECO:0000256" key="1">
    <source>
        <dbReference type="ARBA" id="ARBA00004443"/>
    </source>
</evidence>
<evidence type="ECO:0008006" key="11">
    <source>
        <dbReference type="Google" id="ProtNLM"/>
    </source>
</evidence>
<evidence type="ECO:0000256" key="2">
    <source>
        <dbReference type="ARBA" id="ARBA00009508"/>
    </source>
</evidence>
<evidence type="ECO:0000256" key="3">
    <source>
        <dbReference type="ARBA" id="ARBA00022448"/>
    </source>
</evidence>
<comment type="similarity">
    <text evidence="2">Belongs to the complex I LYR family.</text>
</comment>